<accession>A0A1I0CB64</accession>
<name>A0A1I0CB64_9PROT</name>
<feature type="region of interest" description="Disordered" evidence="2">
    <location>
        <begin position="529"/>
        <end position="591"/>
    </location>
</feature>
<dbReference type="PANTHER" id="PTHR30332:SF17">
    <property type="entry name" value="TYPE IV PILIATION SYSTEM PROTEIN DR_0774-RELATED"/>
    <property type="match status" value="1"/>
</dbReference>
<dbReference type="RefSeq" id="WP_074706501.1">
    <property type="nucleotide sequence ID" value="NZ_FOHI01000003.1"/>
</dbReference>
<gene>
    <name evidence="5" type="ORF">SAMN05216412_103349</name>
</gene>
<proteinExistence type="inferred from homology"/>
<feature type="compositionally biased region" description="Low complexity" evidence="2">
    <location>
        <begin position="555"/>
        <end position="581"/>
    </location>
</feature>
<dbReference type="InterPro" id="IPR001775">
    <property type="entry name" value="GspD/PilQ"/>
</dbReference>
<dbReference type="Pfam" id="PF13629">
    <property type="entry name" value="T2SS-T3SS_pil_N"/>
    <property type="match status" value="1"/>
</dbReference>
<dbReference type="EMBL" id="FOHI01000003">
    <property type="protein sequence ID" value="SET16349.1"/>
    <property type="molecule type" value="Genomic_DNA"/>
</dbReference>
<comment type="similarity">
    <text evidence="1">Belongs to the bacterial secretin family.</text>
</comment>
<dbReference type="GO" id="GO:0015627">
    <property type="term" value="C:type II protein secretion system complex"/>
    <property type="evidence" value="ECO:0007669"/>
    <property type="project" value="TreeGrafter"/>
</dbReference>
<reference evidence="5 6" key="1">
    <citation type="submission" date="2016-10" db="EMBL/GenBank/DDBJ databases">
        <authorList>
            <person name="de Groot N.N."/>
        </authorList>
    </citation>
    <scope>NUCLEOTIDE SEQUENCE [LARGE SCALE GENOMIC DNA]</scope>
    <source>
        <strain evidence="5 6">Nl7</strain>
    </source>
</reference>
<dbReference type="PRINTS" id="PR00811">
    <property type="entry name" value="BCTERIALGSPD"/>
</dbReference>
<dbReference type="OrthoDB" id="9775455at2"/>
<dbReference type="GO" id="GO:0009306">
    <property type="term" value="P:protein secretion"/>
    <property type="evidence" value="ECO:0007669"/>
    <property type="project" value="InterPro"/>
</dbReference>
<evidence type="ECO:0000259" key="4">
    <source>
        <dbReference type="Pfam" id="PF13629"/>
    </source>
</evidence>
<dbReference type="AlphaFoldDB" id="A0A1I0CB64"/>
<dbReference type="PANTHER" id="PTHR30332">
    <property type="entry name" value="PROBABLE GENERAL SECRETION PATHWAY PROTEIN D"/>
    <property type="match status" value="1"/>
</dbReference>
<dbReference type="Proteomes" id="UP000183339">
    <property type="component" value="Unassembled WGS sequence"/>
</dbReference>
<feature type="region of interest" description="Disordered" evidence="2">
    <location>
        <begin position="225"/>
        <end position="255"/>
    </location>
</feature>
<dbReference type="InterPro" id="IPR050810">
    <property type="entry name" value="Bact_Secretion_Sys_Channel"/>
</dbReference>
<sequence>MKLQFSPNRFSLIPMPMITSGAAGFRRTLGSTLPPLQASLIPALLGMMMVMGLPSELSAANQTAASQTAASQTKGRTVVASAKPAGPTGVLLAASDMEVTYGKSALLRLPAPVTRISVGNPDVADVTLISPSEIYVLGKSIGTTNVILWTRSGQTGSGQTAVINVTVILDAAALQAKLRELMPGETDIKVTAAGDSLVLSGTVADTLKADRAVALADAYVRAAAGGRGGKSGGEASGGGQSGGGQGGGGDEPKGAGQGLGSIQVVNLLQVGSNQQVMLEVKVAEINRKVAEKLGFDFQRAARKAGSAWTQIMTGIIGGAPGMLFQSRGTPDVGDAFLIDAEKKDELFHILAEPNIVAISGQEASFLVGGEVMIPIPQYAGVITLQSRQFGVGLRFTPTVLEEGRINLVVSPEVTELVKFDTVATTGLGGILAVPTFTTRRVSTTVQLRDGQSLAIGGLLQDNIKETVSRFPVLGELPILGALFRSSDFQKNKTELMVVVTPRLIKPLQPDYALPTDAFVQPDRGDFLFDGRMEGSPAGLLPKGMPASEYPPQYPPHGQLPGQPQGQLQGQSQGQLQGQPQTGRDDAGFEMK</sequence>
<evidence type="ECO:0000256" key="2">
    <source>
        <dbReference type="SAM" id="MobiDB-lite"/>
    </source>
</evidence>
<feature type="compositionally biased region" description="Basic and acidic residues" evidence="2">
    <location>
        <begin position="582"/>
        <end position="591"/>
    </location>
</feature>
<dbReference type="Pfam" id="PF00263">
    <property type="entry name" value="Secretin"/>
    <property type="match status" value="1"/>
</dbReference>
<evidence type="ECO:0000259" key="3">
    <source>
        <dbReference type="Pfam" id="PF00263"/>
    </source>
</evidence>
<evidence type="ECO:0000313" key="6">
    <source>
        <dbReference type="Proteomes" id="UP000183339"/>
    </source>
</evidence>
<evidence type="ECO:0000313" key="5">
    <source>
        <dbReference type="EMBL" id="SET16349.1"/>
    </source>
</evidence>
<feature type="domain" description="Pilus formation protein N-terminal" evidence="4">
    <location>
        <begin position="94"/>
        <end position="155"/>
    </location>
</feature>
<dbReference type="InterPro" id="IPR004846">
    <property type="entry name" value="T2SS/T3SS_dom"/>
</dbReference>
<dbReference type="InterPro" id="IPR032789">
    <property type="entry name" value="T2SS-T3SS_pil_N"/>
</dbReference>
<feature type="domain" description="Type II/III secretion system secretin-like" evidence="3">
    <location>
        <begin position="342"/>
        <end position="505"/>
    </location>
</feature>
<protein>
    <submittedName>
        <fullName evidence="5">Pilus assembly protein CpaC</fullName>
    </submittedName>
</protein>
<evidence type="ECO:0000256" key="1">
    <source>
        <dbReference type="RuleBase" id="RU004003"/>
    </source>
</evidence>
<organism evidence="5 6">
    <name type="scientific">Nitrosospira multiformis</name>
    <dbReference type="NCBI Taxonomy" id="1231"/>
    <lineage>
        <taxon>Bacteria</taxon>
        <taxon>Pseudomonadati</taxon>
        <taxon>Pseudomonadota</taxon>
        <taxon>Betaproteobacteria</taxon>
        <taxon>Nitrosomonadales</taxon>
        <taxon>Nitrosomonadaceae</taxon>
        <taxon>Nitrosospira</taxon>
    </lineage>
</organism>